<dbReference type="InterPro" id="IPR013130">
    <property type="entry name" value="Fe3_Rdtase_TM_dom"/>
</dbReference>
<evidence type="ECO:0000259" key="6">
    <source>
        <dbReference type="Pfam" id="PF01794"/>
    </source>
</evidence>
<keyword evidence="3 5" id="KW-1133">Transmembrane helix</keyword>
<evidence type="ECO:0000313" key="7">
    <source>
        <dbReference type="EMBL" id="SFE84145.1"/>
    </source>
</evidence>
<evidence type="ECO:0000256" key="2">
    <source>
        <dbReference type="ARBA" id="ARBA00022692"/>
    </source>
</evidence>
<dbReference type="GO" id="GO:0016020">
    <property type="term" value="C:membrane"/>
    <property type="evidence" value="ECO:0007669"/>
    <property type="project" value="UniProtKB-SubCell"/>
</dbReference>
<dbReference type="EMBL" id="FONA01000020">
    <property type="protein sequence ID" value="SFE84145.1"/>
    <property type="molecule type" value="Genomic_DNA"/>
</dbReference>
<evidence type="ECO:0000256" key="3">
    <source>
        <dbReference type="ARBA" id="ARBA00022989"/>
    </source>
</evidence>
<organism evidence="7 8">
    <name type="scientific">Thermophagus xiamenensis</name>
    <dbReference type="NCBI Taxonomy" id="385682"/>
    <lineage>
        <taxon>Bacteria</taxon>
        <taxon>Pseudomonadati</taxon>
        <taxon>Bacteroidota</taxon>
        <taxon>Bacteroidia</taxon>
        <taxon>Marinilabiliales</taxon>
        <taxon>Marinilabiliaceae</taxon>
        <taxon>Thermophagus</taxon>
    </lineage>
</organism>
<evidence type="ECO:0000256" key="1">
    <source>
        <dbReference type="ARBA" id="ARBA00004141"/>
    </source>
</evidence>
<name>A0A1I2DU86_9BACT</name>
<protein>
    <submittedName>
        <fullName evidence="7">Ferric reductase like transmembrane component</fullName>
    </submittedName>
</protein>
<evidence type="ECO:0000256" key="5">
    <source>
        <dbReference type="SAM" id="Phobius"/>
    </source>
</evidence>
<dbReference type="RefSeq" id="WP_157998093.1">
    <property type="nucleotide sequence ID" value="NZ_AFSL01000012.1"/>
</dbReference>
<dbReference type="OrthoDB" id="9801223at2"/>
<feature type="transmembrane region" description="Helical" evidence="5">
    <location>
        <begin position="77"/>
        <end position="99"/>
    </location>
</feature>
<feature type="transmembrane region" description="Helical" evidence="5">
    <location>
        <begin position="40"/>
        <end position="56"/>
    </location>
</feature>
<dbReference type="Proteomes" id="UP000181976">
    <property type="component" value="Unassembled WGS sequence"/>
</dbReference>
<keyword evidence="2 5" id="KW-0812">Transmembrane</keyword>
<dbReference type="eggNOG" id="COG4097">
    <property type="taxonomic scope" value="Bacteria"/>
</dbReference>
<dbReference type="Pfam" id="PF01794">
    <property type="entry name" value="Ferric_reduct"/>
    <property type="match status" value="1"/>
</dbReference>
<keyword evidence="4 5" id="KW-0472">Membrane</keyword>
<evidence type="ECO:0000313" key="8">
    <source>
        <dbReference type="Proteomes" id="UP000181976"/>
    </source>
</evidence>
<dbReference type="STRING" id="385682.SAMN05444380_12029"/>
<evidence type="ECO:0000256" key="4">
    <source>
        <dbReference type="ARBA" id="ARBA00023136"/>
    </source>
</evidence>
<comment type="subcellular location">
    <subcellularLocation>
        <location evidence="1">Membrane</location>
        <topology evidence="1">Multi-pass membrane protein</topology>
    </subcellularLocation>
</comment>
<keyword evidence="8" id="KW-1185">Reference proteome</keyword>
<feature type="transmembrane region" description="Helical" evidence="5">
    <location>
        <begin position="119"/>
        <end position="141"/>
    </location>
</feature>
<sequence length="220" mass="25551">MSKKVLQLFLVIALFLGLPGLFYAYSGVPQRTWLKETFSIITVIAFLDMIFQFYLSRANDKFWEGWKKSRLIKWHKIMGYIFIGILLVHPFLIVIPRYFESGVEPVDAFMLILKSYKMPGIFMGITAWLLMLILGLTSMLRNKLPWSYKTWKIFHGILSIAFICSATYHVIDTGRHITTEMGWFIAILTGVGVLLLLRSYVIKPFTRKKQNTLLNPTKKD</sequence>
<reference evidence="7 8" key="1">
    <citation type="submission" date="2016-10" db="EMBL/GenBank/DDBJ databases">
        <authorList>
            <person name="de Groot N.N."/>
        </authorList>
    </citation>
    <scope>NUCLEOTIDE SEQUENCE [LARGE SCALE GENOMIC DNA]</scope>
    <source>
        <strain evidence="7 8">DSM 19012</strain>
    </source>
</reference>
<proteinExistence type="predicted"/>
<dbReference type="InParanoid" id="A0A1I2DU86"/>
<gene>
    <name evidence="7" type="ORF">SAMN05444380_12029</name>
</gene>
<feature type="domain" description="Ferric oxidoreductase" evidence="6">
    <location>
        <begin position="43"/>
        <end position="164"/>
    </location>
</feature>
<feature type="transmembrane region" description="Helical" evidence="5">
    <location>
        <begin position="153"/>
        <end position="171"/>
    </location>
</feature>
<dbReference type="AlphaFoldDB" id="A0A1I2DU86"/>
<feature type="transmembrane region" description="Helical" evidence="5">
    <location>
        <begin position="183"/>
        <end position="201"/>
    </location>
</feature>
<accession>A0A1I2DU86</accession>